<gene>
    <name evidence="1" type="ORF">S01H1_01135</name>
</gene>
<dbReference type="AlphaFoldDB" id="X0SRL9"/>
<sequence>MRALKNMKLLFFIAIIMTFSFLGFGQSVPEPE</sequence>
<reference evidence="1" key="1">
    <citation type="journal article" date="2014" name="Front. Microbiol.">
        <title>High frequency of phylogenetically diverse reductive dehalogenase-homologous genes in deep subseafloor sedimentary metagenomes.</title>
        <authorList>
            <person name="Kawai M."/>
            <person name="Futagami T."/>
            <person name="Toyoda A."/>
            <person name="Takaki Y."/>
            <person name="Nishi S."/>
            <person name="Hori S."/>
            <person name="Arai W."/>
            <person name="Tsubouchi T."/>
            <person name="Morono Y."/>
            <person name="Uchiyama I."/>
            <person name="Ito T."/>
            <person name="Fujiyama A."/>
            <person name="Inagaki F."/>
            <person name="Takami H."/>
        </authorList>
    </citation>
    <scope>NUCLEOTIDE SEQUENCE</scope>
    <source>
        <strain evidence="1">Expedition CK06-06</strain>
    </source>
</reference>
<evidence type="ECO:0000313" key="1">
    <source>
        <dbReference type="EMBL" id="GAF77791.1"/>
    </source>
</evidence>
<protein>
    <submittedName>
        <fullName evidence="1">Uncharacterized protein</fullName>
    </submittedName>
</protein>
<comment type="caution">
    <text evidence="1">The sequence shown here is derived from an EMBL/GenBank/DDBJ whole genome shotgun (WGS) entry which is preliminary data.</text>
</comment>
<name>X0SRL9_9ZZZZ</name>
<proteinExistence type="predicted"/>
<dbReference type="EMBL" id="BARS01000468">
    <property type="protein sequence ID" value="GAF77791.1"/>
    <property type="molecule type" value="Genomic_DNA"/>
</dbReference>
<accession>X0SRL9</accession>
<organism evidence="1">
    <name type="scientific">marine sediment metagenome</name>
    <dbReference type="NCBI Taxonomy" id="412755"/>
    <lineage>
        <taxon>unclassified sequences</taxon>
        <taxon>metagenomes</taxon>
        <taxon>ecological metagenomes</taxon>
    </lineage>
</organism>
<feature type="non-terminal residue" evidence="1">
    <location>
        <position position="32"/>
    </location>
</feature>